<name>A0A1H7X3S6_9LACT</name>
<dbReference type="Proteomes" id="UP000321425">
    <property type="component" value="Unassembled WGS sequence"/>
</dbReference>
<proteinExistence type="inferred from homology"/>
<feature type="compositionally biased region" description="Basic and acidic residues" evidence="3">
    <location>
        <begin position="184"/>
        <end position="206"/>
    </location>
</feature>
<dbReference type="PANTHER" id="PTHR31088">
    <property type="entry name" value="MEMBRANE-ASSOCIATED PROTEIN VIPP1, CHLOROPLASTIC"/>
    <property type="match status" value="1"/>
</dbReference>
<dbReference type="EMBL" id="FOBL01000044">
    <property type="protein sequence ID" value="SEM28265.1"/>
    <property type="molecule type" value="Genomic_DNA"/>
</dbReference>
<dbReference type="STRING" id="426703.SAMN04488100_14417"/>
<dbReference type="Proteomes" id="UP000198548">
    <property type="component" value="Unassembled WGS sequence"/>
</dbReference>
<keyword evidence="7" id="KW-1185">Reference proteome</keyword>
<feature type="region of interest" description="Disordered" evidence="3">
    <location>
        <begin position="184"/>
        <end position="236"/>
    </location>
</feature>
<feature type="coiled-coil region" evidence="2">
    <location>
        <begin position="115"/>
        <end position="142"/>
    </location>
</feature>
<dbReference type="EMBL" id="BJUX01000039">
    <property type="protein sequence ID" value="GEK90218.1"/>
    <property type="molecule type" value="Genomic_DNA"/>
</dbReference>
<accession>A0A1H7X3S6</accession>
<evidence type="ECO:0000313" key="7">
    <source>
        <dbReference type="Proteomes" id="UP000321425"/>
    </source>
</evidence>
<dbReference type="InterPro" id="IPR007157">
    <property type="entry name" value="PspA_VIPP1"/>
</dbReference>
<dbReference type="RefSeq" id="WP_091489839.1">
    <property type="nucleotide sequence ID" value="NZ_BJUX01000039.1"/>
</dbReference>
<evidence type="ECO:0000313" key="5">
    <source>
        <dbReference type="EMBL" id="SEM28265.1"/>
    </source>
</evidence>
<protein>
    <submittedName>
        <fullName evidence="4 5">Phage shock protein A</fullName>
    </submittedName>
</protein>
<comment type="similarity">
    <text evidence="1">Belongs to the PspA/Vipp/IM30 family.</text>
</comment>
<evidence type="ECO:0000256" key="3">
    <source>
        <dbReference type="SAM" id="MobiDB-lite"/>
    </source>
</evidence>
<organism evidence="5 6">
    <name type="scientific">Alkalibacterium putridalgicola</name>
    <dbReference type="NCBI Taxonomy" id="426703"/>
    <lineage>
        <taxon>Bacteria</taxon>
        <taxon>Bacillati</taxon>
        <taxon>Bacillota</taxon>
        <taxon>Bacilli</taxon>
        <taxon>Lactobacillales</taxon>
        <taxon>Carnobacteriaceae</taxon>
        <taxon>Alkalibacterium</taxon>
    </lineage>
</organism>
<gene>
    <name evidence="4" type="primary">ydjF</name>
    <name evidence="4" type="ORF">APU01nite_22570</name>
    <name evidence="5" type="ORF">SAMN04488100_14417</name>
</gene>
<reference evidence="5 6" key="1">
    <citation type="submission" date="2016-10" db="EMBL/GenBank/DDBJ databases">
        <authorList>
            <person name="de Groot N.N."/>
        </authorList>
    </citation>
    <scope>NUCLEOTIDE SEQUENCE [LARGE SCALE GENOMIC DNA]</scope>
    <source>
        <strain evidence="5 6">DSM 19182</strain>
    </source>
</reference>
<evidence type="ECO:0000256" key="1">
    <source>
        <dbReference type="ARBA" id="ARBA00043985"/>
    </source>
</evidence>
<evidence type="ECO:0000256" key="2">
    <source>
        <dbReference type="SAM" id="Coils"/>
    </source>
</evidence>
<reference evidence="4 7" key="2">
    <citation type="submission" date="2019-07" db="EMBL/GenBank/DDBJ databases">
        <title>Whole genome shotgun sequence of Alkalibacterium putridalgicola NBRC 103243.</title>
        <authorList>
            <person name="Hosoyama A."/>
            <person name="Uohara A."/>
            <person name="Ohji S."/>
            <person name="Ichikawa N."/>
        </authorList>
    </citation>
    <scope>NUCLEOTIDE SEQUENCE [LARGE SCALE GENOMIC DNA]</scope>
    <source>
        <strain evidence="4 7">NBRC 103243</strain>
    </source>
</reference>
<dbReference type="AlphaFoldDB" id="A0A1H7X3S6"/>
<dbReference type="OrthoDB" id="9779630at2"/>
<keyword evidence="2" id="KW-0175">Coiled coil</keyword>
<dbReference type="Pfam" id="PF04012">
    <property type="entry name" value="PspA_IM30"/>
    <property type="match status" value="1"/>
</dbReference>
<dbReference type="PANTHER" id="PTHR31088:SF6">
    <property type="entry name" value="PHAGE SHOCK PROTEIN A"/>
    <property type="match status" value="1"/>
</dbReference>
<evidence type="ECO:0000313" key="6">
    <source>
        <dbReference type="Proteomes" id="UP000198548"/>
    </source>
</evidence>
<evidence type="ECO:0000313" key="4">
    <source>
        <dbReference type="EMBL" id="GEK90218.1"/>
    </source>
</evidence>
<sequence>MAILDRFSDIISANVNAIIDRMEDPEKMIDQYLRDMMDDLAEVKQNTASVMAEETRAKRLVDENEAEVSKYERYAKKALEAGNDADARVFLSKKQELEDVGTGLANAYAKAHENAMKMRQMHDKLASDIEKLRNRRSMIKAQMSVADTQEKLNKVDTSLGKSKGAMSNFERMEDKATRRLDEANAMEELNKQPKDSAQALEEKYAEETGSAAVEEELERMKQDMGLSSSDKSSEEE</sequence>